<gene>
    <name evidence="1" type="ORF">KIN20_019681</name>
</gene>
<name>A0AAD5N3D1_PARTN</name>
<evidence type="ECO:0000313" key="1">
    <source>
        <dbReference type="EMBL" id="KAJ1360652.1"/>
    </source>
</evidence>
<sequence>MAEWLRCWSRRAWRRAPPPTLSGSQQQRLMEHRSQVILEVAKTTRPTILYAVQEEDEKRNEC</sequence>
<dbReference type="Proteomes" id="UP001196413">
    <property type="component" value="Unassembled WGS sequence"/>
</dbReference>
<evidence type="ECO:0000313" key="2">
    <source>
        <dbReference type="Proteomes" id="UP001196413"/>
    </source>
</evidence>
<proteinExistence type="predicted"/>
<dbReference type="EMBL" id="JAHQIW010003923">
    <property type="protein sequence ID" value="KAJ1360652.1"/>
    <property type="molecule type" value="Genomic_DNA"/>
</dbReference>
<comment type="caution">
    <text evidence="1">The sequence shown here is derived from an EMBL/GenBank/DDBJ whole genome shotgun (WGS) entry which is preliminary data.</text>
</comment>
<reference evidence="1" key="1">
    <citation type="submission" date="2021-06" db="EMBL/GenBank/DDBJ databases">
        <title>Parelaphostrongylus tenuis whole genome reference sequence.</title>
        <authorList>
            <person name="Garwood T.J."/>
            <person name="Larsen P.A."/>
            <person name="Fountain-Jones N.M."/>
            <person name="Garbe J.R."/>
            <person name="Macchietto M.G."/>
            <person name="Kania S.A."/>
            <person name="Gerhold R.W."/>
            <person name="Richards J.E."/>
            <person name="Wolf T.M."/>
        </authorList>
    </citation>
    <scope>NUCLEOTIDE SEQUENCE</scope>
    <source>
        <strain evidence="1">MNPRO001-30</strain>
        <tissue evidence="1">Meninges</tissue>
    </source>
</reference>
<dbReference type="AlphaFoldDB" id="A0AAD5N3D1"/>
<accession>A0AAD5N3D1</accession>
<protein>
    <submittedName>
        <fullName evidence="1">Uncharacterized protein</fullName>
    </submittedName>
</protein>
<organism evidence="1 2">
    <name type="scientific">Parelaphostrongylus tenuis</name>
    <name type="common">Meningeal worm</name>
    <dbReference type="NCBI Taxonomy" id="148309"/>
    <lineage>
        <taxon>Eukaryota</taxon>
        <taxon>Metazoa</taxon>
        <taxon>Ecdysozoa</taxon>
        <taxon>Nematoda</taxon>
        <taxon>Chromadorea</taxon>
        <taxon>Rhabditida</taxon>
        <taxon>Rhabditina</taxon>
        <taxon>Rhabditomorpha</taxon>
        <taxon>Strongyloidea</taxon>
        <taxon>Metastrongylidae</taxon>
        <taxon>Parelaphostrongylus</taxon>
    </lineage>
</organism>
<keyword evidence="2" id="KW-1185">Reference proteome</keyword>